<evidence type="ECO:0000313" key="3">
    <source>
        <dbReference type="Proteomes" id="UP000275078"/>
    </source>
</evidence>
<sequence length="601" mass="67593">MAENVTTIPMTTENSCFGTSQSLPTTSSMSTTAAPTSTLASSPAFIAGSDSGTCRLIPPIPKLGSIELETGETETTTTDSSTNEIETETETELVDTPASSYSTTCPTKIEVTGNTEETTPLVEETRLPVVEEATLVKGITLVEVSPADHTVSTRNERQKGTDTEVPPLDKELEPEPIKGKDLESVKTRDSTSTASNSSKSHKPTKKWKKALSRLKEPLKSNKDEKQEKSVPSLQTLPNAALPSNLSSTHRQDTTLLTPTTSHATSTGTSSSSDSVLEFVDRDHLRPQPSRLRRLSTKIEHISDEISEALDKTFDDISTSLKHQQYRIEDTINYQHYRLHTVLDKATKGKGVEPIKPADRFERLPVPFWLKFIPVKQGDGEESLLMMDIGIDERMTKNFDEEVIGQVLHQGQAAVREYKLYRDQEKMEELIAALNREVVVAQTVKERLEKEASEKRQVQRPLEYYKQLDLLKKRLHDDRRDDNSKEPLPFYAPYRTYGRTTSDDFPVLYGESSHWGEGPPAREYMEDLRETPRRFWKEFERKLKWVEKQEARRLAEMEHGEGQLSVLSLRNRNQRGSESTGSEDGAGSVLGLRKTISSFMFP</sequence>
<feature type="compositionally biased region" description="Polar residues" evidence="1">
    <location>
        <begin position="564"/>
        <end position="581"/>
    </location>
</feature>
<dbReference type="Proteomes" id="UP000275078">
    <property type="component" value="Unassembled WGS sequence"/>
</dbReference>
<dbReference type="AlphaFoldDB" id="A0A3N4HU33"/>
<dbReference type="EMBL" id="ML119727">
    <property type="protein sequence ID" value="RPA77373.1"/>
    <property type="molecule type" value="Genomic_DNA"/>
</dbReference>
<feature type="compositionally biased region" description="Basic and acidic residues" evidence="1">
    <location>
        <begin position="213"/>
        <end position="228"/>
    </location>
</feature>
<organism evidence="2 3">
    <name type="scientific">Ascobolus immersus RN42</name>
    <dbReference type="NCBI Taxonomy" id="1160509"/>
    <lineage>
        <taxon>Eukaryota</taxon>
        <taxon>Fungi</taxon>
        <taxon>Dikarya</taxon>
        <taxon>Ascomycota</taxon>
        <taxon>Pezizomycotina</taxon>
        <taxon>Pezizomycetes</taxon>
        <taxon>Pezizales</taxon>
        <taxon>Ascobolaceae</taxon>
        <taxon>Ascobolus</taxon>
    </lineage>
</organism>
<feature type="compositionally biased region" description="Polar residues" evidence="1">
    <location>
        <begin position="229"/>
        <end position="248"/>
    </location>
</feature>
<feature type="compositionally biased region" description="Polar residues" evidence="1">
    <location>
        <begin position="97"/>
        <end position="106"/>
    </location>
</feature>
<feature type="compositionally biased region" description="Polar residues" evidence="1">
    <location>
        <begin position="1"/>
        <end position="18"/>
    </location>
</feature>
<dbReference type="STRING" id="1160509.A0A3N4HU33"/>
<gene>
    <name evidence="2" type="ORF">BJ508DRAFT_350576</name>
</gene>
<feature type="region of interest" description="Disordered" evidence="1">
    <location>
        <begin position="72"/>
        <end position="106"/>
    </location>
</feature>
<name>A0A3N4HU33_ASCIM</name>
<feature type="compositionally biased region" description="Low complexity" evidence="1">
    <location>
        <begin position="19"/>
        <end position="30"/>
    </location>
</feature>
<feature type="region of interest" description="Disordered" evidence="1">
    <location>
        <begin position="1"/>
        <end position="30"/>
    </location>
</feature>
<evidence type="ECO:0000256" key="1">
    <source>
        <dbReference type="SAM" id="MobiDB-lite"/>
    </source>
</evidence>
<feature type="compositionally biased region" description="Basic and acidic residues" evidence="1">
    <location>
        <begin position="154"/>
        <end position="189"/>
    </location>
</feature>
<accession>A0A3N4HU33</accession>
<proteinExistence type="predicted"/>
<feature type="region of interest" description="Disordered" evidence="1">
    <location>
        <begin position="147"/>
        <end position="250"/>
    </location>
</feature>
<reference evidence="2 3" key="1">
    <citation type="journal article" date="2018" name="Nat. Ecol. Evol.">
        <title>Pezizomycetes genomes reveal the molecular basis of ectomycorrhizal truffle lifestyle.</title>
        <authorList>
            <person name="Murat C."/>
            <person name="Payen T."/>
            <person name="Noel B."/>
            <person name="Kuo A."/>
            <person name="Morin E."/>
            <person name="Chen J."/>
            <person name="Kohler A."/>
            <person name="Krizsan K."/>
            <person name="Balestrini R."/>
            <person name="Da Silva C."/>
            <person name="Montanini B."/>
            <person name="Hainaut M."/>
            <person name="Levati E."/>
            <person name="Barry K.W."/>
            <person name="Belfiori B."/>
            <person name="Cichocki N."/>
            <person name="Clum A."/>
            <person name="Dockter R.B."/>
            <person name="Fauchery L."/>
            <person name="Guy J."/>
            <person name="Iotti M."/>
            <person name="Le Tacon F."/>
            <person name="Lindquist E.A."/>
            <person name="Lipzen A."/>
            <person name="Malagnac F."/>
            <person name="Mello A."/>
            <person name="Molinier V."/>
            <person name="Miyauchi S."/>
            <person name="Poulain J."/>
            <person name="Riccioni C."/>
            <person name="Rubini A."/>
            <person name="Sitrit Y."/>
            <person name="Splivallo R."/>
            <person name="Traeger S."/>
            <person name="Wang M."/>
            <person name="Zifcakova L."/>
            <person name="Wipf D."/>
            <person name="Zambonelli A."/>
            <person name="Paolocci F."/>
            <person name="Nowrousian M."/>
            <person name="Ottonello S."/>
            <person name="Baldrian P."/>
            <person name="Spatafora J.W."/>
            <person name="Henrissat B."/>
            <person name="Nagy L.G."/>
            <person name="Aury J.M."/>
            <person name="Wincker P."/>
            <person name="Grigoriev I.V."/>
            <person name="Bonfante P."/>
            <person name="Martin F.M."/>
        </authorList>
    </citation>
    <scope>NUCLEOTIDE SEQUENCE [LARGE SCALE GENOMIC DNA]</scope>
    <source>
        <strain evidence="2 3">RN42</strain>
    </source>
</reference>
<feature type="compositionally biased region" description="Basic residues" evidence="1">
    <location>
        <begin position="199"/>
        <end position="212"/>
    </location>
</feature>
<keyword evidence="3" id="KW-1185">Reference proteome</keyword>
<evidence type="ECO:0000313" key="2">
    <source>
        <dbReference type="EMBL" id="RPA77373.1"/>
    </source>
</evidence>
<protein>
    <submittedName>
        <fullName evidence="2">Uncharacterized protein</fullName>
    </submittedName>
</protein>
<feature type="compositionally biased region" description="Low complexity" evidence="1">
    <location>
        <begin position="73"/>
        <end position="84"/>
    </location>
</feature>
<feature type="region of interest" description="Disordered" evidence="1">
    <location>
        <begin position="564"/>
        <end position="587"/>
    </location>
</feature>